<sequence length="70" mass="7507">MRGLTPASFLYPRHAKGGHIHTEMQVAGSAVPTLKNRWEVRGKGVIHVAAWVYLAAAIGMISAPALSLSR</sequence>
<dbReference type="EMBL" id="CABVPN010000025">
    <property type="protein sequence ID" value="VWB97632.1"/>
    <property type="molecule type" value="Genomic_DNA"/>
</dbReference>
<dbReference type="Proteomes" id="UP000494125">
    <property type="component" value="Unassembled WGS sequence"/>
</dbReference>
<keyword evidence="3" id="KW-1185">Reference proteome</keyword>
<reference evidence="2 3" key="1">
    <citation type="submission" date="2019-09" db="EMBL/GenBank/DDBJ databases">
        <authorList>
            <person name="Depoorter E."/>
        </authorList>
    </citation>
    <scope>NUCLEOTIDE SEQUENCE [LARGE SCALE GENOMIC DNA]</scope>
    <source>
        <strain evidence="2">LMG 24065</strain>
    </source>
</reference>
<name>A0A6P2NRT9_9BURK</name>
<keyword evidence="1" id="KW-0472">Membrane</keyword>
<protein>
    <submittedName>
        <fullName evidence="2">Uncharacterized protein</fullName>
    </submittedName>
</protein>
<dbReference type="AlphaFoldDB" id="A0A6P2NRT9"/>
<evidence type="ECO:0000256" key="1">
    <source>
        <dbReference type="SAM" id="Phobius"/>
    </source>
</evidence>
<feature type="transmembrane region" description="Helical" evidence="1">
    <location>
        <begin position="45"/>
        <end position="66"/>
    </location>
</feature>
<proteinExistence type="predicted"/>
<keyword evidence="1" id="KW-0812">Transmembrane</keyword>
<evidence type="ECO:0000313" key="3">
    <source>
        <dbReference type="Proteomes" id="UP000494125"/>
    </source>
</evidence>
<accession>A0A6P2NRT9</accession>
<evidence type="ECO:0000313" key="2">
    <source>
        <dbReference type="EMBL" id="VWB97632.1"/>
    </source>
</evidence>
<organism evidence="2 3">
    <name type="scientific">Burkholderia diffusa</name>
    <dbReference type="NCBI Taxonomy" id="488732"/>
    <lineage>
        <taxon>Bacteria</taxon>
        <taxon>Pseudomonadati</taxon>
        <taxon>Pseudomonadota</taxon>
        <taxon>Betaproteobacteria</taxon>
        <taxon>Burkholderiales</taxon>
        <taxon>Burkholderiaceae</taxon>
        <taxon>Burkholderia</taxon>
        <taxon>Burkholderia cepacia complex</taxon>
    </lineage>
</organism>
<gene>
    <name evidence="2" type="ORF">BDI24065_04702</name>
</gene>
<keyword evidence="1" id="KW-1133">Transmembrane helix</keyword>